<reference evidence="2 3" key="1">
    <citation type="submission" date="2021-06" db="EMBL/GenBank/DDBJ databases">
        <authorList>
            <person name="Kallberg Y."/>
            <person name="Tangrot J."/>
            <person name="Rosling A."/>
        </authorList>
    </citation>
    <scope>NUCLEOTIDE SEQUENCE [LARGE SCALE GENOMIC DNA]</scope>
    <source>
        <strain evidence="2 3">120-4 pot B 10/14</strain>
    </source>
</reference>
<comment type="caution">
    <text evidence="2">The sequence shown here is derived from an EMBL/GenBank/DDBJ whole genome shotgun (WGS) entry which is preliminary data.</text>
</comment>
<protein>
    <submittedName>
        <fullName evidence="2">41013_t:CDS:1</fullName>
    </submittedName>
</protein>
<proteinExistence type="predicted"/>
<evidence type="ECO:0000313" key="3">
    <source>
        <dbReference type="Proteomes" id="UP000789901"/>
    </source>
</evidence>
<evidence type="ECO:0000256" key="1">
    <source>
        <dbReference type="SAM" id="MobiDB-lite"/>
    </source>
</evidence>
<accession>A0ABN7UCQ3</accession>
<dbReference type="SUPFAM" id="SSF56349">
    <property type="entry name" value="DNA breaking-rejoining enzymes"/>
    <property type="match status" value="1"/>
</dbReference>
<gene>
    <name evidence="2" type="ORF">GMARGA_LOCUS5159</name>
</gene>
<keyword evidence="3" id="KW-1185">Reference proteome</keyword>
<sequence length="642" mass="72334">MTEKIQKTQETPIEVDLKVMCFKCGLRAEGSKTELVNRLEAFWNEHEPEPEPEKDQEQPEIGKRKSTDQKFGENRLEEKIDEKLTALLSRVLDRSLQQWTAKVNGVSAIKTSFPKKKFKRTRDQYEYDSVCDTGALLQKAIQEDSKEKFAEVQERLRLRAFTLRVAEEEGWTMARKILKPIPNEGNEFKDLLVEARKQAKSQEGYSVLYNRRSWQTKGKKFGVGVQFTPSTLPTPSTPSLQPHLNHGVFPNPGPTYQSMFNKLKGSTRGSRFFEVKPVKKVGNYAREKEIELKSREEKGMDNMEQSREVVRKIYESAAVRYWMEKINPPPVVACWLKNQSEKELAHLEKLDAVERVVLWASSRHRKGASNSTEIEVRGDKEMLESTDGCKLGYGKAIGKDHGKVVAAASGIGLGGPASTRVKGHICGWAVGVHRTLKKFEMEILGGAHLAAKAEKYWTLYEKFWKENFRKSLAVAQVLRAIKKEVSKSKTPDWPRDLLPVAALRHYMEVPPSVASGSMHRRDVALVALGLRTMRRPGELGELTMKDIRWDNNGILWAPKAVFVNSTSDESEGTIVPIETRKESLGSSDWLGGLRGNCSNDGRDKSLANSSDWRLGLDGCDVVPEDGINSPVGAVARDLRARV</sequence>
<organism evidence="2 3">
    <name type="scientific">Gigaspora margarita</name>
    <dbReference type="NCBI Taxonomy" id="4874"/>
    <lineage>
        <taxon>Eukaryota</taxon>
        <taxon>Fungi</taxon>
        <taxon>Fungi incertae sedis</taxon>
        <taxon>Mucoromycota</taxon>
        <taxon>Glomeromycotina</taxon>
        <taxon>Glomeromycetes</taxon>
        <taxon>Diversisporales</taxon>
        <taxon>Gigasporaceae</taxon>
        <taxon>Gigaspora</taxon>
    </lineage>
</organism>
<dbReference type="InterPro" id="IPR011010">
    <property type="entry name" value="DNA_brk_join_enz"/>
</dbReference>
<dbReference type="EMBL" id="CAJVQB010002153">
    <property type="protein sequence ID" value="CAG8564080.1"/>
    <property type="molecule type" value="Genomic_DNA"/>
</dbReference>
<name>A0ABN7UCQ3_GIGMA</name>
<feature type="region of interest" description="Disordered" evidence="1">
    <location>
        <begin position="43"/>
        <end position="74"/>
    </location>
</feature>
<evidence type="ECO:0000313" key="2">
    <source>
        <dbReference type="EMBL" id="CAG8564080.1"/>
    </source>
</evidence>
<dbReference type="Proteomes" id="UP000789901">
    <property type="component" value="Unassembled WGS sequence"/>
</dbReference>